<keyword evidence="3" id="KW-1185">Reference proteome</keyword>
<name>A0A9N8E6D7_9STRA</name>
<proteinExistence type="predicted"/>
<dbReference type="AlphaFoldDB" id="A0A9N8E6D7"/>
<comment type="caution">
    <text evidence="2">The sequence shown here is derived from an EMBL/GenBank/DDBJ whole genome shotgun (WGS) entry which is preliminary data.</text>
</comment>
<keyword evidence="1" id="KW-0472">Membrane</keyword>
<keyword evidence="1" id="KW-0812">Transmembrane</keyword>
<sequence length="164" mass="17383">MNFSRNSNQQPSAQNNEPEMAVAPAMLACESFGSTTVEAEACQIPAAVASDPSRETTAEIPPVQDALDVDLPAALGRPVALQTGEELLGRMKTRRKKETVNSGLWGGLLGFALLGGPIGAVGVGAGSAILTKHSMKRREKVLRKRLEGRLHEPMFLISETSTSS</sequence>
<protein>
    <recommendedName>
        <fullName evidence="4">Transmembrane protein</fullName>
    </recommendedName>
</protein>
<feature type="transmembrane region" description="Helical" evidence="1">
    <location>
        <begin position="104"/>
        <end position="130"/>
    </location>
</feature>
<gene>
    <name evidence="2" type="ORF">SEMRO_710_G191160.1</name>
</gene>
<reference evidence="2" key="1">
    <citation type="submission" date="2020-06" db="EMBL/GenBank/DDBJ databases">
        <authorList>
            <consortium name="Plant Systems Biology data submission"/>
        </authorList>
    </citation>
    <scope>NUCLEOTIDE SEQUENCE</scope>
    <source>
        <strain evidence="2">D6</strain>
    </source>
</reference>
<dbReference type="EMBL" id="CAICTM010000709">
    <property type="protein sequence ID" value="CAB9515372.1"/>
    <property type="molecule type" value="Genomic_DNA"/>
</dbReference>
<evidence type="ECO:0008006" key="4">
    <source>
        <dbReference type="Google" id="ProtNLM"/>
    </source>
</evidence>
<evidence type="ECO:0000256" key="1">
    <source>
        <dbReference type="SAM" id="Phobius"/>
    </source>
</evidence>
<evidence type="ECO:0000313" key="2">
    <source>
        <dbReference type="EMBL" id="CAB9515372.1"/>
    </source>
</evidence>
<evidence type="ECO:0000313" key="3">
    <source>
        <dbReference type="Proteomes" id="UP001153069"/>
    </source>
</evidence>
<keyword evidence="1" id="KW-1133">Transmembrane helix</keyword>
<organism evidence="2 3">
    <name type="scientific">Seminavis robusta</name>
    <dbReference type="NCBI Taxonomy" id="568900"/>
    <lineage>
        <taxon>Eukaryota</taxon>
        <taxon>Sar</taxon>
        <taxon>Stramenopiles</taxon>
        <taxon>Ochrophyta</taxon>
        <taxon>Bacillariophyta</taxon>
        <taxon>Bacillariophyceae</taxon>
        <taxon>Bacillariophycidae</taxon>
        <taxon>Naviculales</taxon>
        <taxon>Naviculaceae</taxon>
        <taxon>Seminavis</taxon>
    </lineage>
</organism>
<accession>A0A9N8E6D7</accession>
<dbReference type="Proteomes" id="UP001153069">
    <property type="component" value="Unassembled WGS sequence"/>
</dbReference>